<evidence type="ECO:0000256" key="3">
    <source>
        <dbReference type="ARBA" id="ARBA00022553"/>
    </source>
</evidence>
<feature type="transmembrane region" description="Helical" evidence="10">
    <location>
        <begin position="187"/>
        <end position="205"/>
    </location>
</feature>
<evidence type="ECO:0000256" key="7">
    <source>
        <dbReference type="ARBA" id="ARBA00022840"/>
    </source>
</evidence>
<proteinExistence type="predicted"/>
<dbReference type="PANTHER" id="PTHR24421">
    <property type="entry name" value="NITRATE/NITRITE SENSOR PROTEIN NARX-RELATED"/>
    <property type="match status" value="1"/>
</dbReference>
<dbReference type="SUPFAM" id="SSF55874">
    <property type="entry name" value="ATPase domain of HSP90 chaperone/DNA topoisomerase II/histidine kinase"/>
    <property type="match status" value="1"/>
</dbReference>
<keyword evidence="8" id="KW-0902">Two-component regulatory system</keyword>
<dbReference type="InterPro" id="IPR011712">
    <property type="entry name" value="Sig_transdc_His_kin_sub3_dim/P"/>
</dbReference>
<evidence type="ECO:0000256" key="1">
    <source>
        <dbReference type="ARBA" id="ARBA00000085"/>
    </source>
</evidence>
<feature type="transmembrane region" description="Helical" evidence="10">
    <location>
        <begin position="125"/>
        <end position="147"/>
    </location>
</feature>
<keyword evidence="5" id="KW-0547">Nucleotide-binding</keyword>
<dbReference type="InterPro" id="IPR025828">
    <property type="entry name" value="Put_sensor_dom"/>
</dbReference>
<dbReference type="CDD" id="cd16917">
    <property type="entry name" value="HATPase_UhpB-NarQ-NarX-like"/>
    <property type="match status" value="1"/>
</dbReference>
<sequence length="438" mass="46478">MTTDTAVLPTTPSTKPSGFRQRGRLAQLGADSAYNLLRFPIAIAAFVAVVTGLSVGAGLLVIWVGVAVLSVALLVMRGFAMLERAMIPAVLGYDVPQAVYRQPEGSRLRRMLTPLRDPQTWLDSLHGFVAFPFAILGFVVTVTWWSVTIGGLTYGAYDWALPDPGTDPDNTDLFELLGFQSTPTLRITAYALVGLLFAITLPFVVRGTALLQAQIARGLLTSRATAQAEIGRLAGSRDAAVAAEAEQLRRLERDIHDGPQQRLVRLQMDLARAQRQMERDPEAARTTLGDAAGLARETLEELRALSRGIAPPVLADRGLAAALAAISARSPVPVELDVEGLPTERLAPVTENTAYFVVSEALANAAKHSDATTVRVSVARYGGLLRVEVEDDGSGGAVLAPGHGLAGLSDRLRAVDGALTVDSPRGGPTRLIAEVPCA</sequence>
<dbReference type="GO" id="GO:0046983">
    <property type="term" value="F:protein dimerization activity"/>
    <property type="evidence" value="ECO:0007669"/>
    <property type="project" value="InterPro"/>
</dbReference>
<keyword evidence="3" id="KW-0597">Phosphoprotein</keyword>
<comment type="catalytic activity">
    <reaction evidence="1">
        <text>ATP + protein L-histidine = ADP + protein N-phospho-L-histidine.</text>
        <dbReference type="EC" id="2.7.13.3"/>
    </reaction>
</comment>
<evidence type="ECO:0000256" key="9">
    <source>
        <dbReference type="SAM" id="MobiDB-lite"/>
    </source>
</evidence>
<feature type="domain" description="Histidine kinase/HSP90-like ATPase" evidence="11">
    <location>
        <begin position="353"/>
        <end position="436"/>
    </location>
</feature>
<dbReference type="InterPro" id="IPR050482">
    <property type="entry name" value="Sensor_HK_TwoCompSys"/>
</dbReference>
<evidence type="ECO:0000256" key="10">
    <source>
        <dbReference type="SAM" id="Phobius"/>
    </source>
</evidence>
<keyword evidence="7" id="KW-0067">ATP-binding</keyword>
<keyword evidence="10" id="KW-0812">Transmembrane</keyword>
<evidence type="ECO:0000256" key="2">
    <source>
        <dbReference type="ARBA" id="ARBA00012438"/>
    </source>
</evidence>
<dbReference type="Pfam" id="PF02518">
    <property type="entry name" value="HATPase_c"/>
    <property type="match status" value="1"/>
</dbReference>
<feature type="compositionally biased region" description="Polar residues" evidence="9">
    <location>
        <begin position="1"/>
        <end position="16"/>
    </location>
</feature>
<evidence type="ECO:0000259" key="13">
    <source>
        <dbReference type="Pfam" id="PF13796"/>
    </source>
</evidence>
<dbReference type="Pfam" id="PF13796">
    <property type="entry name" value="Sensor"/>
    <property type="match status" value="1"/>
</dbReference>
<dbReference type="RefSeq" id="WP_179718524.1">
    <property type="nucleotide sequence ID" value="NZ_JACBZT010000001.1"/>
</dbReference>
<accession>A0A853CHP8</accession>
<dbReference type="InterPro" id="IPR003594">
    <property type="entry name" value="HATPase_dom"/>
</dbReference>
<dbReference type="GO" id="GO:0000155">
    <property type="term" value="F:phosphorelay sensor kinase activity"/>
    <property type="evidence" value="ECO:0007669"/>
    <property type="project" value="InterPro"/>
</dbReference>
<comment type="caution">
    <text evidence="14">The sequence shown here is derived from an EMBL/GenBank/DDBJ whole genome shotgun (WGS) entry which is preliminary data.</text>
</comment>
<dbReference type="EC" id="2.7.13.3" evidence="2"/>
<evidence type="ECO:0000256" key="8">
    <source>
        <dbReference type="ARBA" id="ARBA00023012"/>
    </source>
</evidence>
<evidence type="ECO:0000259" key="12">
    <source>
        <dbReference type="Pfam" id="PF07730"/>
    </source>
</evidence>
<reference evidence="14 15" key="1">
    <citation type="submission" date="2020-07" db="EMBL/GenBank/DDBJ databases">
        <title>Sequencing the genomes of 1000 actinobacteria strains.</title>
        <authorList>
            <person name="Klenk H.-P."/>
        </authorList>
    </citation>
    <scope>NUCLEOTIDE SEQUENCE [LARGE SCALE GENOMIC DNA]</scope>
    <source>
        <strain evidence="14 15">DSM 104001</strain>
    </source>
</reference>
<dbReference type="Proteomes" id="UP000541969">
    <property type="component" value="Unassembled WGS sequence"/>
</dbReference>
<feature type="transmembrane region" description="Helical" evidence="10">
    <location>
        <begin position="43"/>
        <end position="76"/>
    </location>
</feature>
<evidence type="ECO:0000313" key="14">
    <source>
        <dbReference type="EMBL" id="NYJ07007.1"/>
    </source>
</evidence>
<evidence type="ECO:0000259" key="11">
    <source>
        <dbReference type="Pfam" id="PF02518"/>
    </source>
</evidence>
<feature type="domain" description="Signal transduction histidine kinase subgroup 3 dimerisation and phosphoacceptor" evidence="12">
    <location>
        <begin position="249"/>
        <end position="313"/>
    </location>
</feature>
<dbReference type="AlphaFoldDB" id="A0A853CHP8"/>
<evidence type="ECO:0000256" key="6">
    <source>
        <dbReference type="ARBA" id="ARBA00022777"/>
    </source>
</evidence>
<gene>
    <name evidence="14" type="ORF">GGQ55_003285</name>
</gene>
<dbReference type="Pfam" id="PF07730">
    <property type="entry name" value="HisKA_3"/>
    <property type="match status" value="1"/>
</dbReference>
<organism evidence="14 15">
    <name type="scientific">Petropleomorpha daqingensis</name>
    <dbReference type="NCBI Taxonomy" id="2026353"/>
    <lineage>
        <taxon>Bacteria</taxon>
        <taxon>Bacillati</taxon>
        <taxon>Actinomycetota</taxon>
        <taxon>Actinomycetes</taxon>
        <taxon>Geodermatophilales</taxon>
        <taxon>Geodermatophilaceae</taxon>
        <taxon>Petropleomorpha</taxon>
    </lineage>
</organism>
<evidence type="ECO:0000313" key="15">
    <source>
        <dbReference type="Proteomes" id="UP000541969"/>
    </source>
</evidence>
<feature type="domain" description="Putative sensor" evidence="13">
    <location>
        <begin position="34"/>
        <end position="220"/>
    </location>
</feature>
<dbReference type="InterPro" id="IPR036890">
    <property type="entry name" value="HATPase_C_sf"/>
</dbReference>
<dbReference type="GO" id="GO:0016020">
    <property type="term" value="C:membrane"/>
    <property type="evidence" value="ECO:0007669"/>
    <property type="project" value="InterPro"/>
</dbReference>
<dbReference type="EMBL" id="JACBZT010000001">
    <property type="protein sequence ID" value="NYJ07007.1"/>
    <property type="molecule type" value="Genomic_DNA"/>
</dbReference>
<feature type="region of interest" description="Disordered" evidence="9">
    <location>
        <begin position="1"/>
        <end position="20"/>
    </location>
</feature>
<keyword evidence="15" id="KW-1185">Reference proteome</keyword>
<protein>
    <recommendedName>
        <fullName evidence="2">histidine kinase</fullName>
        <ecNumber evidence="2">2.7.13.3</ecNumber>
    </recommendedName>
</protein>
<keyword evidence="10" id="KW-0472">Membrane</keyword>
<dbReference type="PANTHER" id="PTHR24421:SF10">
    <property type="entry name" value="NITRATE_NITRITE SENSOR PROTEIN NARQ"/>
    <property type="match status" value="1"/>
</dbReference>
<name>A0A853CHP8_9ACTN</name>
<dbReference type="GO" id="GO:0005524">
    <property type="term" value="F:ATP binding"/>
    <property type="evidence" value="ECO:0007669"/>
    <property type="project" value="UniProtKB-KW"/>
</dbReference>
<evidence type="ECO:0000256" key="4">
    <source>
        <dbReference type="ARBA" id="ARBA00022679"/>
    </source>
</evidence>
<dbReference type="Gene3D" id="3.30.565.10">
    <property type="entry name" value="Histidine kinase-like ATPase, C-terminal domain"/>
    <property type="match status" value="1"/>
</dbReference>
<evidence type="ECO:0000256" key="5">
    <source>
        <dbReference type="ARBA" id="ARBA00022741"/>
    </source>
</evidence>
<keyword evidence="4" id="KW-0808">Transferase</keyword>
<keyword evidence="6 14" id="KW-0418">Kinase</keyword>
<dbReference type="Gene3D" id="1.20.5.1930">
    <property type="match status" value="1"/>
</dbReference>
<keyword evidence="10" id="KW-1133">Transmembrane helix</keyword>